<evidence type="ECO:0000313" key="2">
    <source>
        <dbReference type="Proteomes" id="UP000054217"/>
    </source>
</evidence>
<reference evidence="2" key="2">
    <citation type="submission" date="2015-01" db="EMBL/GenBank/DDBJ databases">
        <title>Evolutionary Origins and Diversification of the Mycorrhizal Mutualists.</title>
        <authorList>
            <consortium name="DOE Joint Genome Institute"/>
            <consortium name="Mycorrhizal Genomics Consortium"/>
            <person name="Kohler A."/>
            <person name="Kuo A."/>
            <person name="Nagy L.G."/>
            <person name="Floudas D."/>
            <person name="Copeland A."/>
            <person name="Barry K.W."/>
            <person name="Cichocki N."/>
            <person name="Veneault-Fourrey C."/>
            <person name="LaButti K."/>
            <person name="Lindquist E.A."/>
            <person name="Lipzen A."/>
            <person name="Lundell T."/>
            <person name="Morin E."/>
            <person name="Murat C."/>
            <person name="Riley R."/>
            <person name="Ohm R."/>
            <person name="Sun H."/>
            <person name="Tunlid A."/>
            <person name="Henrissat B."/>
            <person name="Grigoriev I.V."/>
            <person name="Hibbett D.S."/>
            <person name="Martin F."/>
        </authorList>
    </citation>
    <scope>NUCLEOTIDE SEQUENCE [LARGE SCALE GENOMIC DNA]</scope>
    <source>
        <strain evidence="2">Marx 270</strain>
    </source>
</reference>
<reference evidence="1 2" key="1">
    <citation type="submission" date="2014-04" db="EMBL/GenBank/DDBJ databases">
        <authorList>
            <consortium name="DOE Joint Genome Institute"/>
            <person name="Kuo A."/>
            <person name="Kohler A."/>
            <person name="Costa M.D."/>
            <person name="Nagy L.G."/>
            <person name="Floudas D."/>
            <person name="Copeland A."/>
            <person name="Barry K.W."/>
            <person name="Cichocki N."/>
            <person name="Veneault-Fourrey C."/>
            <person name="LaButti K."/>
            <person name="Lindquist E.A."/>
            <person name="Lipzen A."/>
            <person name="Lundell T."/>
            <person name="Morin E."/>
            <person name="Murat C."/>
            <person name="Sun H."/>
            <person name="Tunlid A."/>
            <person name="Henrissat B."/>
            <person name="Grigoriev I.V."/>
            <person name="Hibbett D.S."/>
            <person name="Martin F."/>
            <person name="Nordberg H.P."/>
            <person name="Cantor M.N."/>
            <person name="Hua S.X."/>
        </authorList>
    </citation>
    <scope>NUCLEOTIDE SEQUENCE [LARGE SCALE GENOMIC DNA]</scope>
    <source>
        <strain evidence="1 2">Marx 270</strain>
    </source>
</reference>
<name>A0A0C3PGP9_PISTI</name>
<dbReference type="AlphaFoldDB" id="A0A0C3PGP9"/>
<dbReference type="HOGENOM" id="CLU_2639077_0_0_1"/>
<organism evidence="1 2">
    <name type="scientific">Pisolithus tinctorius Marx 270</name>
    <dbReference type="NCBI Taxonomy" id="870435"/>
    <lineage>
        <taxon>Eukaryota</taxon>
        <taxon>Fungi</taxon>
        <taxon>Dikarya</taxon>
        <taxon>Basidiomycota</taxon>
        <taxon>Agaricomycotina</taxon>
        <taxon>Agaricomycetes</taxon>
        <taxon>Agaricomycetidae</taxon>
        <taxon>Boletales</taxon>
        <taxon>Sclerodermatineae</taxon>
        <taxon>Pisolithaceae</taxon>
        <taxon>Pisolithus</taxon>
    </lineage>
</organism>
<keyword evidence="2" id="KW-1185">Reference proteome</keyword>
<accession>A0A0C3PGP9</accession>
<evidence type="ECO:0000313" key="1">
    <source>
        <dbReference type="EMBL" id="KIO13155.1"/>
    </source>
</evidence>
<proteinExistence type="predicted"/>
<gene>
    <name evidence="1" type="ORF">M404DRAFT_561630</name>
</gene>
<protein>
    <submittedName>
        <fullName evidence="1">Uncharacterized protein</fullName>
    </submittedName>
</protein>
<dbReference type="InParanoid" id="A0A0C3PGP9"/>
<sequence>MLGRRGGNPIKHLQPSCPFPFPPRQWVLDRSKCQLRLLPTQPSAVGTSQNWERHSAGAVVWLLSCVLARILCGKYRV</sequence>
<dbReference type="Proteomes" id="UP000054217">
    <property type="component" value="Unassembled WGS sequence"/>
</dbReference>
<dbReference type="EMBL" id="KN831946">
    <property type="protein sequence ID" value="KIO13155.1"/>
    <property type="molecule type" value="Genomic_DNA"/>
</dbReference>